<evidence type="ECO:0000256" key="2">
    <source>
        <dbReference type="PROSITE-ProRule" id="PRU00358"/>
    </source>
</evidence>
<gene>
    <name evidence="5" type="ORF">D9758_006160</name>
</gene>
<protein>
    <recommendedName>
        <fullName evidence="4">YDG domain-containing protein</fullName>
    </recommendedName>
</protein>
<dbReference type="EMBL" id="JAACJM010000040">
    <property type="protein sequence ID" value="KAF5361435.1"/>
    <property type="molecule type" value="Genomic_DNA"/>
</dbReference>
<comment type="caution">
    <text evidence="5">The sequence shown here is derived from an EMBL/GenBank/DDBJ whole genome shotgun (WGS) entry which is preliminary data.</text>
</comment>
<feature type="compositionally biased region" description="Basic and acidic residues" evidence="3">
    <location>
        <begin position="54"/>
        <end position="63"/>
    </location>
</feature>
<dbReference type="PANTHER" id="PTHR14140">
    <property type="entry name" value="E3 UBIQUITIN-PROTEIN LIGASE UHRF-RELATED"/>
    <property type="match status" value="1"/>
</dbReference>
<accession>A0A8H5GAY4</accession>
<dbReference type="AlphaFoldDB" id="A0A8H5GAY4"/>
<evidence type="ECO:0000256" key="1">
    <source>
        <dbReference type="ARBA" id="ARBA00023242"/>
    </source>
</evidence>
<comment type="subcellular location">
    <subcellularLocation>
        <location evidence="2">Nucleus</location>
    </subcellularLocation>
</comment>
<dbReference type="PANTHER" id="PTHR14140:SF27">
    <property type="entry name" value="OS04G0289800 PROTEIN"/>
    <property type="match status" value="1"/>
</dbReference>
<dbReference type="Pfam" id="PF02182">
    <property type="entry name" value="SAD_SRA"/>
    <property type="match status" value="1"/>
</dbReference>
<dbReference type="InterPro" id="IPR015947">
    <property type="entry name" value="PUA-like_sf"/>
</dbReference>
<dbReference type="InterPro" id="IPR045134">
    <property type="entry name" value="UHRF1/2-like"/>
</dbReference>
<keyword evidence="6" id="KW-1185">Reference proteome</keyword>
<organism evidence="5 6">
    <name type="scientific">Tetrapyrgos nigripes</name>
    <dbReference type="NCBI Taxonomy" id="182062"/>
    <lineage>
        <taxon>Eukaryota</taxon>
        <taxon>Fungi</taxon>
        <taxon>Dikarya</taxon>
        <taxon>Basidiomycota</taxon>
        <taxon>Agaricomycotina</taxon>
        <taxon>Agaricomycetes</taxon>
        <taxon>Agaricomycetidae</taxon>
        <taxon>Agaricales</taxon>
        <taxon>Marasmiineae</taxon>
        <taxon>Marasmiaceae</taxon>
        <taxon>Tetrapyrgos</taxon>
    </lineage>
</organism>
<dbReference type="PROSITE" id="PS51015">
    <property type="entry name" value="YDG"/>
    <property type="match status" value="1"/>
</dbReference>
<dbReference type="OrthoDB" id="2270193at2759"/>
<name>A0A8H5GAY4_9AGAR</name>
<keyword evidence="1 2" id="KW-0539">Nucleus</keyword>
<evidence type="ECO:0000313" key="5">
    <source>
        <dbReference type="EMBL" id="KAF5361435.1"/>
    </source>
</evidence>
<reference evidence="5 6" key="1">
    <citation type="journal article" date="2020" name="ISME J.">
        <title>Uncovering the hidden diversity of litter-decomposition mechanisms in mushroom-forming fungi.</title>
        <authorList>
            <person name="Floudas D."/>
            <person name="Bentzer J."/>
            <person name="Ahren D."/>
            <person name="Johansson T."/>
            <person name="Persson P."/>
            <person name="Tunlid A."/>
        </authorList>
    </citation>
    <scope>NUCLEOTIDE SEQUENCE [LARGE SCALE GENOMIC DNA]</scope>
    <source>
        <strain evidence="5 6">CBS 291.85</strain>
    </source>
</reference>
<feature type="region of interest" description="Disordered" evidence="3">
    <location>
        <begin position="36"/>
        <end position="63"/>
    </location>
</feature>
<dbReference type="Proteomes" id="UP000559256">
    <property type="component" value="Unassembled WGS sequence"/>
</dbReference>
<dbReference type="SUPFAM" id="SSF88697">
    <property type="entry name" value="PUA domain-like"/>
    <property type="match status" value="1"/>
</dbReference>
<sequence>MTDIDMDILEDVKPRNLQILPLRKLESNRDELDNLEVKAEPEAGPTRIKKRRRSKDESVSKRRAKIDGRIGEISGIAVGDHFLSRKAMSQRGLHNKLVAGIAGNKEHGALSIVVSGKYEDDVDQGNVIYYTGAGGQKNAYRQAGPQTVDQTFDNHSNACLQVSQVNRTAVRVIRGHDSNSKYAPGDKGFRYDGLYWVDDSWLEDGKHGFKVCKFKLKRFPGQPPLKVREYATPS</sequence>
<dbReference type="InterPro" id="IPR003105">
    <property type="entry name" value="SRA_YDG"/>
</dbReference>
<dbReference type="Gene3D" id="2.30.280.10">
    <property type="entry name" value="SRA-YDG"/>
    <property type="match status" value="1"/>
</dbReference>
<evidence type="ECO:0000256" key="3">
    <source>
        <dbReference type="SAM" id="MobiDB-lite"/>
    </source>
</evidence>
<proteinExistence type="predicted"/>
<dbReference type="SMART" id="SM00466">
    <property type="entry name" value="SRA"/>
    <property type="match status" value="1"/>
</dbReference>
<dbReference type="GO" id="GO:0016567">
    <property type="term" value="P:protein ubiquitination"/>
    <property type="evidence" value="ECO:0007669"/>
    <property type="project" value="TreeGrafter"/>
</dbReference>
<dbReference type="GO" id="GO:0005634">
    <property type="term" value="C:nucleus"/>
    <property type="evidence" value="ECO:0007669"/>
    <property type="project" value="UniProtKB-SubCell"/>
</dbReference>
<feature type="domain" description="YDG" evidence="4">
    <location>
        <begin position="71"/>
        <end position="218"/>
    </location>
</feature>
<dbReference type="InterPro" id="IPR036987">
    <property type="entry name" value="SRA-YDG_sf"/>
</dbReference>
<evidence type="ECO:0000313" key="6">
    <source>
        <dbReference type="Proteomes" id="UP000559256"/>
    </source>
</evidence>
<evidence type="ECO:0000259" key="4">
    <source>
        <dbReference type="PROSITE" id="PS51015"/>
    </source>
</evidence>
<dbReference type="GO" id="GO:0044027">
    <property type="term" value="P:negative regulation of gene expression via chromosomal CpG island methylation"/>
    <property type="evidence" value="ECO:0007669"/>
    <property type="project" value="TreeGrafter"/>
</dbReference>
<dbReference type="GO" id="GO:0061630">
    <property type="term" value="F:ubiquitin protein ligase activity"/>
    <property type="evidence" value="ECO:0007669"/>
    <property type="project" value="TreeGrafter"/>
</dbReference>